<keyword evidence="2" id="KW-0813">Transport</keyword>
<evidence type="ECO:0000256" key="1">
    <source>
        <dbReference type="ARBA" id="ARBA00004429"/>
    </source>
</evidence>
<evidence type="ECO:0000256" key="6">
    <source>
        <dbReference type="ARBA" id="ARBA00022989"/>
    </source>
</evidence>
<evidence type="ECO:0000313" key="11">
    <source>
        <dbReference type="EMBL" id="MBC5997288.1"/>
    </source>
</evidence>
<protein>
    <submittedName>
        <fullName evidence="11">TRAP transporter small permease</fullName>
    </submittedName>
</protein>
<reference evidence="11 12" key="1">
    <citation type="submission" date="2020-08" db="EMBL/GenBank/DDBJ databases">
        <authorList>
            <person name="Liu C."/>
            <person name="Sun Q."/>
        </authorList>
    </citation>
    <scope>NUCLEOTIDE SEQUENCE [LARGE SCALE GENOMIC DNA]</scope>
    <source>
        <strain evidence="11 12">NSJ-18</strain>
    </source>
</reference>
<evidence type="ECO:0000256" key="8">
    <source>
        <dbReference type="ARBA" id="ARBA00038436"/>
    </source>
</evidence>
<sequence>MEAIRKGLDKVLEVVCCLLLALMTIFATWQVASRYIFNKPSTVTEELVLICFVWMGLLGAAYVFGKQEHMRMSFLVDKLSERNQTKVKLFSELVVILFAALVLVFGGFKMSQLSMGQSSSSLQIPMGYIYLALPLSGVVTIVYNVLNISDIVKELASSKETKNKNTKTA</sequence>
<evidence type="ECO:0000313" key="12">
    <source>
        <dbReference type="Proteomes" id="UP000609849"/>
    </source>
</evidence>
<organism evidence="11 12">
    <name type="scientific">Romboutsia faecis</name>
    <dbReference type="NCBI Taxonomy" id="2764597"/>
    <lineage>
        <taxon>Bacteria</taxon>
        <taxon>Bacillati</taxon>
        <taxon>Bacillota</taxon>
        <taxon>Clostridia</taxon>
        <taxon>Peptostreptococcales</taxon>
        <taxon>Peptostreptococcaceae</taxon>
        <taxon>Romboutsia</taxon>
    </lineage>
</organism>
<comment type="subcellular location">
    <subcellularLocation>
        <location evidence="1">Cell inner membrane</location>
        <topology evidence="1">Multi-pass membrane protein</topology>
    </subcellularLocation>
</comment>
<feature type="domain" description="Tripartite ATP-independent periplasmic transporters DctQ component" evidence="10">
    <location>
        <begin position="23"/>
        <end position="150"/>
    </location>
</feature>
<dbReference type="EMBL" id="JACRWE010000004">
    <property type="protein sequence ID" value="MBC5997288.1"/>
    <property type="molecule type" value="Genomic_DNA"/>
</dbReference>
<feature type="transmembrane region" description="Helical" evidence="9">
    <location>
        <begin position="12"/>
        <end position="32"/>
    </location>
</feature>
<evidence type="ECO:0000256" key="2">
    <source>
        <dbReference type="ARBA" id="ARBA00022448"/>
    </source>
</evidence>
<comment type="similarity">
    <text evidence="8">Belongs to the TRAP transporter small permease family.</text>
</comment>
<dbReference type="PANTHER" id="PTHR35011">
    <property type="entry name" value="2,3-DIKETO-L-GULONATE TRAP TRANSPORTER SMALL PERMEASE PROTEIN YIAM"/>
    <property type="match status" value="1"/>
</dbReference>
<evidence type="ECO:0000256" key="4">
    <source>
        <dbReference type="ARBA" id="ARBA00022519"/>
    </source>
</evidence>
<name>A0ABR7JQU6_9FIRM</name>
<dbReference type="Proteomes" id="UP000609849">
    <property type="component" value="Unassembled WGS sequence"/>
</dbReference>
<evidence type="ECO:0000256" key="5">
    <source>
        <dbReference type="ARBA" id="ARBA00022692"/>
    </source>
</evidence>
<feature type="transmembrane region" description="Helical" evidence="9">
    <location>
        <begin position="89"/>
        <end position="108"/>
    </location>
</feature>
<dbReference type="RefSeq" id="WP_153924880.1">
    <property type="nucleotide sequence ID" value="NZ_JACRWE010000004.1"/>
</dbReference>
<dbReference type="Pfam" id="PF04290">
    <property type="entry name" value="DctQ"/>
    <property type="match status" value="1"/>
</dbReference>
<comment type="caution">
    <text evidence="11">The sequence shown here is derived from an EMBL/GenBank/DDBJ whole genome shotgun (WGS) entry which is preliminary data.</text>
</comment>
<dbReference type="PANTHER" id="PTHR35011:SF2">
    <property type="entry name" value="2,3-DIKETO-L-GULONATE TRAP TRANSPORTER SMALL PERMEASE PROTEIN YIAM"/>
    <property type="match status" value="1"/>
</dbReference>
<evidence type="ECO:0000256" key="7">
    <source>
        <dbReference type="ARBA" id="ARBA00023136"/>
    </source>
</evidence>
<proteinExistence type="inferred from homology"/>
<feature type="transmembrane region" description="Helical" evidence="9">
    <location>
        <begin position="128"/>
        <end position="146"/>
    </location>
</feature>
<feature type="transmembrane region" description="Helical" evidence="9">
    <location>
        <begin position="47"/>
        <end position="65"/>
    </location>
</feature>
<keyword evidence="3" id="KW-1003">Cell membrane</keyword>
<dbReference type="InterPro" id="IPR055348">
    <property type="entry name" value="DctQ"/>
</dbReference>
<accession>A0ABR7JQU6</accession>
<evidence type="ECO:0000259" key="10">
    <source>
        <dbReference type="Pfam" id="PF04290"/>
    </source>
</evidence>
<dbReference type="InterPro" id="IPR007387">
    <property type="entry name" value="TRAP_DctQ"/>
</dbReference>
<evidence type="ECO:0000256" key="3">
    <source>
        <dbReference type="ARBA" id="ARBA00022475"/>
    </source>
</evidence>
<keyword evidence="6 9" id="KW-1133">Transmembrane helix</keyword>
<gene>
    <name evidence="11" type="ORF">H8923_10980</name>
</gene>
<evidence type="ECO:0000256" key="9">
    <source>
        <dbReference type="SAM" id="Phobius"/>
    </source>
</evidence>
<keyword evidence="7 9" id="KW-0472">Membrane</keyword>
<keyword evidence="4" id="KW-0997">Cell inner membrane</keyword>
<keyword evidence="5 9" id="KW-0812">Transmembrane</keyword>
<keyword evidence="12" id="KW-1185">Reference proteome</keyword>